<dbReference type="InterPro" id="IPR051584">
    <property type="entry name" value="GPCR-associated_LMBR1"/>
</dbReference>
<feature type="compositionally biased region" description="Basic and acidic residues" evidence="7">
    <location>
        <begin position="578"/>
        <end position="589"/>
    </location>
</feature>
<dbReference type="Pfam" id="PF04791">
    <property type="entry name" value="LMBR1"/>
    <property type="match status" value="1"/>
</dbReference>
<comment type="similarity">
    <text evidence="2">Belongs to the LIMR family.</text>
</comment>
<comment type="subcellular location">
    <subcellularLocation>
        <location evidence="1">Membrane</location>
        <topology evidence="1">Multi-pass membrane protein</topology>
    </subcellularLocation>
</comment>
<evidence type="ECO:0000256" key="7">
    <source>
        <dbReference type="SAM" id="MobiDB-lite"/>
    </source>
</evidence>
<dbReference type="PANTHER" id="PTHR21355">
    <property type="entry name" value="G-PROTEIN COUPLED RECEPTOR-ASSOCIATED PROTEIN LMBRD2"/>
    <property type="match status" value="1"/>
</dbReference>
<keyword evidence="10" id="KW-1185">Reference proteome</keyword>
<evidence type="ECO:0000313" key="10">
    <source>
        <dbReference type="Proteomes" id="UP000275078"/>
    </source>
</evidence>
<evidence type="ECO:0000256" key="4">
    <source>
        <dbReference type="ARBA" id="ARBA00022989"/>
    </source>
</evidence>
<dbReference type="EMBL" id="ML119645">
    <property type="protein sequence ID" value="RPA88174.1"/>
    <property type="molecule type" value="Genomic_DNA"/>
</dbReference>
<feature type="transmembrane region" description="Helical" evidence="8">
    <location>
        <begin position="442"/>
        <end position="464"/>
    </location>
</feature>
<protein>
    <submittedName>
        <fullName evidence="9">Uncharacterized protein</fullName>
    </submittedName>
</protein>
<feature type="transmembrane region" description="Helical" evidence="8">
    <location>
        <begin position="398"/>
        <end position="421"/>
    </location>
</feature>
<feature type="transmembrane region" description="Helical" evidence="8">
    <location>
        <begin position="356"/>
        <end position="378"/>
    </location>
</feature>
<name>A0A3N4J2R6_ASCIM</name>
<dbReference type="PANTHER" id="PTHR21355:SF0">
    <property type="entry name" value="G-PROTEIN COUPLED RECEPTOR-ASSOCIATED PROTEIN LMBRD2"/>
    <property type="match status" value="1"/>
</dbReference>
<sequence>MSVVVPALLVGLCALAAILLLRTFLPLRTTPQYILFPVFLAISIPCSIGFLVPIDIASHAGTDGRGIALSDRTLLVSWRIAYWLTFVLTWAILPLLQSYMDSGHRDPKRRFIAALHANMRYHLTILSLGTVGLIYFFFTSGFHLYSLKGLVIALGHCYALTLGIFLMGHGLVAVPRNLFRDASVSGKLRRLHIHAPKVHDSLLDANAELEDLRGEIASLKARRTAAAKEFHAWIDAMAEKAGVTSSTIATAPTTSTSALPWSRRNPQQQVITEEYLAATNRRLRIAVHKRDRYQSEWESLVQAAAEEQAILDSAASKRLVFPTPYSTSRFKNLPFLSSYTRHILHLYIIPQLRRGLGLILGLSSICIVWSEIFSPILPKLSVVGYTVVHHPNSEKGKIGFAGQAIAAFWIAYMCACALTSMKSVKVWGGYALVHRKTSPGSACFYASYACRLTVPLSFNFLMFLPRPVAHGSTFYAFLGSSINLTPLGEGFSKFFPILILLPIAATLFNFYGKVKTYLGFDTLDESEDEEELFTSGGWREGRTLIEQELGGGSYGVLGTPAGRGLGGERSPVGARIERGRGERRGLTVRDEEDEEEEGEREDGALLGFMKRVKNTVDVNLPRPGWFEGFGAERRGSGSGGRGREGQRGGVLGLFGGTGGVRI</sequence>
<feature type="coiled-coil region" evidence="6">
    <location>
        <begin position="202"/>
        <end position="229"/>
    </location>
</feature>
<feature type="compositionally biased region" description="Acidic residues" evidence="7">
    <location>
        <begin position="590"/>
        <end position="600"/>
    </location>
</feature>
<feature type="transmembrane region" description="Helical" evidence="8">
    <location>
        <begin position="494"/>
        <end position="511"/>
    </location>
</feature>
<evidence type="ECO:0000313" key="9">
    <source>
        <dbReference type="EMBL" id="RPA88174.1"/>
    </source>
</evidence>
<keyword evidence="5 8" id="KW-0472">Membrane</keyword>
<dbReference type="STRING" id="1160509.A0A3N4J2R6"/>
<dbReference type="AlphaFoldDB" id="A0A3N4J2R6"/>
<dbReference type="Proteomes" id="UP000275078">
    <property type="component" value="Unassembled WGS sequence"/>
</dbReference>
<feature type="transmembrane region" description="Helical" evidence="8">
    <location>
        <begin position="121"/>
        <end position="138"/>
    </location>
</feature>
<evidence type="ECO:0000256" key="8">
    <source>
        <dbReference type="SAM" id="Phobius"/>
    </source>
</evidence>
<proteinExistence type="inferred from homology"/>
<feature type="compositionally biased region" description="Basic and acidic residues" evidence="7">
    <location>
        <begin position="631"/>
        <end position="646"/>
    </location>
</feature>
<dbReference type="OrthoDB" id="203099at2759"/>
<keyword evidence="4 8" id="KW-1133">Transmembrane helix</keyword>
<evidence type="ECO:0000256" key="1">
    <source>
        <dbReference type="ARBA" id="ARBA00004141"/>
    </source>
</evidence>
<feature type="transmembrane region" description="Helical" evidence="8">
    <location>
        <begin position="34"/>
        <end position="54"/>
    </location>
</feature>
<keyword evidence="6" id="KW-0175">Coiled coil</keyword>
<dbReference type="InterPro" id="IPR006876">
    <property type="entry name" value="LMBR1-like_membr_prot"/>
</dbReference>
<feature type="transmembrane region" description="Helical" evidence="8">
    <location>
        <begin position="80"/>
        <end position="100"/>
    </location>
</feature>
<evidence type="ECO:0000256" key="2">
    <source>
        <dbReference type="ARBA" id="ARBA00010487"/>
    </source>
</evidence>
<accession>A0A3N4J2R6</accession>
<evidence type="ECO:0000256" key="6">
    <source>
        <dbReference type="SAM" id="Coils"/>
    </source>
</evidence>
<feature type="transmembrane region" description="Helical" evidence="8">
    <location>
        <begin position="150"/>
        <end position="174"/>
    </location>
</feature>
<feature type="region of interest" description="Disordered" evidence="7">
    <location>
        <begin position="631"/>
        <end position="652"/>
    </location>
</feature>
<feature type="region of interest" description="Disordered" evidence="7">
    <location>
        <begin position="578"/>
        <end position="602"/>
    </location>
</feature>
<evidence type="ECO:0000256" key="3">
    <source>
        <dbReference type="ARBA" id="ARBA00022692"/>
    </source>
</evidence>
<keyword evidence="3 8" id="KW-0812">Transmembrane</keyword>
<organism evidence="9 10">
    <name type="scientific">Ascobolus immersus RN42</name>
    <dbReference type="NCBI Taxonomy" id="1160509"/>
    <lineage>
        <taxon>Eukaryota</taxon>
        <taxon>Fungi</taxon>
        <taxon>Dikarya</taxon>
        <taxon>Ascomycota</taxon>
        <taxon>Pezizomycotina</taxon>
        <taxon>Pezizomycetes</taxon>
        <taxon>Pezizales</taxon>
        <taxon>Ascobolaceae</taxon>
        <taxon>Ascobolus</taxon>
    </lineage>
</organism>
<reference evidence="9 10" key="1">
    <citation type="journal article" date="2018" name="Nat. Ecol. Evol.">
        <title>Pezizomycetes genomes reveal the molecular basis of ectomycorrhizal truffle lifestyle.</title>
        <authorList>
            <person name="Murat C."/>
            <person name="Payen T."/>
            <person name="Noel B."/>
            <person name="Kuo A."/>
            <person name="Morin E."/>
            <person name="Chen J."/>
            <person name="Kohler A."/>
            <person name="Krizsan K."/>
            <person name="Balestrini R."/>
            <person name="Da Silva C."/>
            <person name="Montanini B."/>
            <person name="Hainaut M."/>
            <person name="Levati E."/>
            <person name="Barry K.W."/>
            <person name="Belfiori B."/>
            <person name="Cichocki N."/>
            <person name="Clum A."/>
            <person name="Dockter R.B."/>
            <person name="Fauchery L."/>
            <person name="Guy J."/>
            <person name="Iotti M."/>
            <person name="Le Tacon F."/>
            <person name="Lindquist E.A."/>
            <person name="Lipzen A."/>
            <person name="Malagnac F."/>
            <person name="Mello A."/>
            <person name="Molinier V."/>
            <person name="Miyauchi S."/>
            <person name="Poulain J."/>
            <person name="Riccioni C."/>
            <person name="Rubini A."/>
            <person name="Sitrit Y."/>
            <person name="Splivallo R."/>
            <person name="Traeger S."/>
            <person name="Wang M."/>
            <person name="Zifcakova L."/>
            <person name="Wipf D."/>
            <person name="Zambonelli A."/>
            <person name="Paolocci F."/>
            <person name="Nowrousian M."/>
            <person name="Ottonello S."/>
            <person name="Baldrian P."/>
            <person name="Spatafora J.W."/>
            <person name="Henrissat B."/>
            <person name="Nagy L.G."/>
            <person name="Aury J.M."/>
            <person name="Wincker P."/>
            <person name="Grigoriev I.V."/>
            <person name="Bonfante P."/>
            <person name="Martin F.M."/>
        </authorList>
    </citation>
    <scope>NUCLEOTIDE SEQUENCE [LARGE SCALE GENOMIC DNA]</scope>
    <source>
        <strain evidence="9 10">RN42</strain>
    </source>
</reference>
<feature type="transmembrane region" description="Helical" evidence="8">
    <location>
        <begin position="6"/>
        <end position="25"/>
    </location>
</feature>
<dbReference type="GO" id="GO:0016020">
    <property type="term" value="C:membrane"/>
    <property type="evidence" value="ECO:0007669"/>
    <property type="project" value="UniProtKB-SubCell"/>
</dbReference>
<evidence type="ECO:0000256" key="5">
    <source>
        <dbReference type="ARBA" id="ARBA00023136"/>
    </source>
</evidence>
<gene>
    <name evidence="9" type="ORF">BJ508DRAFT_410048</name>
</gene>